<reference evidence="3" key="2">
    <citation type="journal article" date="2018" name="DNA Res.">
        <title>Comparative genome and transcriptome analyses reveal adaptations to opportunistic infections in woody plant degrading pathogens of Botryosphaeriaceae.</title>
        <authorList>
            <person name="Yan J.Y."/>
            <person name="Zhao W.S."/>
            <person name="Chen Z."/>
            <person name="Xing Q.K."/>
            <person name="Zhang W."/>
            <person name="Chethana K.W.T."/>
            <person name="Xue M.F."/>
            <person name="Xu J.P."/>
            <person name="Phillips A.J.L."/>
            <person name="Wang Y."/>
            <person name="Liu J.H."/>
            <person name="Liu M."/>
            <person name="Zhou Y."/>
            <person name="Jayawardena R.S."/>
            <person name="Manawasinghe I.S."/>
            <person name="Huang J.B."/>
            <person name="Qiao G.H."/>
            <person name="Fu C.Y."/>
            <person name="Guo F.F."/>
            <person name="Dissanayake A.J."/>
            <person name="Peng Y.L."/>
            <person name="Hyde K.D."/>
            <person name="Li X.H."/>
        </authorList>
    </citation>
    <scope>NUCLEOTIDE SEQUENCE</scope>
    <source>
        <strain evidence="3">CSS-01s</strain>
    </source>
</reference>
<evidence type="ECO:0000256" key="1">
    <source>
        <dbReference type="SAM" id="MobiDB-lite"/>
    </source>
</evidence>
<reference evidence="3" key="1">
    <citation type="submission" date="2016-08" db="EMBL/GenBank/DDBJ databases">
        <authorList>
            <person name="Yan J."/>
        </authorList>
    </citation>
    <scope>NUCLEOTIDE SEQUENCE</scope>
    <source>
        <strain evidence="3">CSS-01s</strain>
    </source>
</reference>
<feature type="compositionally biased region" description="Basic and acidic residues" evidence="1">
    <location>
        <begin position="82"/>
        <end position="97"/>
    </location>
</feature>
<accession>A0A8H7IRA4</accession>
<dbReference type="SUPFAM" id="SSF53448">
    <property type="entry name" value="Nucleotide-diphospho-sugar transferases"/>
    <property type="match status" value="1"/>
</dbReference>
<dbReference type="CDD" id="cd00761">
    <property type="entry name" value="Glyco_tranf_GTA_type"/>
    <property type="match status" value="1"/>
</dbReference>
<dbReference type="InterPro" id="IPR029044">
    <property type="entry name" value="Nucleotide-diphossugar_trans"/>
</dbReference>
<feature type="region of interest" description="Disordered" evidence="1">
    <location>
        <begin position="1"/>
        <end position="127"/>
    </location>
</feature>
<dbReference type="EMBL" id="MDYX01000040">
    <property type="protein sequence ID" value="KAF9630313.1"/>
    <property type="molecule type" value="Genomic_DNA"/>
</dbReference>
<dbReference type="Pfam" id="PF13641">
    <property type="entry name" value="Glyco_tranf_2_3"/>
    <property type="match status" value="1"/>
</dbReference>
<feature type="transmembrane region" description="Helical" evidence="2">
    <location>
        <begin position="170"/>
        <end position="194"/>
    </location>
</feature>
<sequence>MATGTPSQIPPRFREMRTTHPVPPSASRLSTVEPTIQEHSRLRTVSNVSPDQQISATQALQSDRRTPTTVFSSLNNFSFGDKSSETDNPRRESRMSDPEPSAAPRASRVSVHGVHGPKDPVEPRRSVIPSSIQQRIHSVQDSIRRTSVYHLYEKAKSRGKKIQRAPGVRLLFEYSMYFLALVIVYFVFVGLPLWKGAVYWLYWVVDHKFVVKGTWSIVIGIMTILTFLPLCILFEKEPPPRPNPDPATIPGVSDTALLIPCYKSASLIGATLTAALKTFPASHIFVIANGNAPEPLDDTEEVCRPYGVNHVWSPVGSKIVAQFVGAYAAKEFKHALLIDDDCALPPNFPVVADRLVGKVQCVGYTIKSVGPDSSKGTWCQQAQDIEYKLSGLQRAIAGKMGSATFPHGAISLWNREFLIRTFHHHPGFSVSEDWFFGGSCRSLGGRVVMCTSVFVETETPAALFWQGGAEARGGFGEMTVMKQSWKLGWWEIGAKIFVFQEVLESLIYLFTPFMMPISFIVRPEFCGYLLAGTIAMYFSNVLIFNELHLRLRNERVSWLVLTFYYMPFKCLLALVNVASCYWAMFKYARYFARRHLKVVEDEDAVEIVLRLEETQPRSNSKDGSVDHGSARRMTVTAIPVTRGSVRNPDLVVTSDLDEDRDVIAQIPMSNARQRTSMAISNV</sequence>
<feature type="transmembrane region" description="Helical" evidence="2">
    <location>
        <begin position="564"/>
        <end position="584"/>
    </location>
</feature>
<feature type="transmembrane region" description="Helical" evidence="2">
    <location>
        <begin position="214"/>
        <end position="234"/>
    </location>
</feature>
<feature type="compositionally biased region" description="Polar residues" evidence="1">
    <location>
        <begin position="43"/>
        <end position="78"/>
    </location>
</feature>
<dbReference type="Gene3D" id="3.90.550.10">
    <property type="entry name" value="Spore Coat Polysaccharide Biosynthesis Protein SpsA, Chain A"/>
    <property type="match status" value="1"/>
</dbReference>
<organism evidence="3 4">
    <name type="scientific">Lasiodiplodia theobromae</name>
    <dbReference type="NCBI Taxonomy" id="45133"/>
    <lineage>
        <taxon>Eukaryota</taxon>
        <taxon>Fungi</taxon>
        <taxon>Dikarya</taxon>
        <taxon>Ascomycota</taxon>
        <taxon>Pezizomycotina</taxon>
        <taxon>Dothideomycetes</taxon>
        <taxon>Dothideomycetes incertae sedis</taxon>
        <taxon>Botryosphaeriales</taxon>
        <taxon>Botryosphaeriaceae</taxon>
        <taxon>Lasiodiplodia</taxon>
    </lineage>
</organism>
<evidence type="ECO:0000313" key="3">
    <source>
        <dbReference type="EMBL" id="KAF9630313.1"/>
    </source>
</evidence>
<protein>
    <submittedName>
        <fullName evidence="3">Glycosyl transferase</fullName>
    </submittedName>
</protein>
<keyword evidence="3" id="KW-0808">Transferase</keyword>
<comment type="caution">
    <text evidence="3">The sequence shown here is derived from an EMBL/GenBank/DDBJ whole genome shotgun (WGS) entry which is preliminary data.</text>
</comment>
<evidence type="ECO:0000256" key="2">
    <source>
        <dbReference type="SAM" id="Phobius"/>
    </source>
</evidence>
<keyword evidence="2" id="KW-1133">Transmembrane helix</keyword>
<dbReference type="Proteomes" id="UP000627934">
    <property type="component" value="Unassembled WGS sequence"/>
</dbReference>
<gene>
    <name evidence="3" type="ORF">BFW01_g875</name>
</gene>
<proteinExistence type="predicted"/>
<feature type="compositionally biased region" description="Basic and acidic residues" evidence="1">
    <location>
        <begin position="116"/>
        <end position="125"/>
    </location>
</feature>
<feature type="transmembrane region" description="Helical" evidence="2">
    <location>
        <begin position="525"/>
        <end position="544"/>
    </location>
</feature>
<dbReference type="AlphaFoldDB" id="A0A8H7IRA4"/>
<evidence type="ECO:0000313" key="4">
    <source>
        <dbReference type="Proteomes" id="UP000627934"/>
    </source>
</evidence>
<keyword evidence="2" id="KW-0812">Transmembrane</keyword>
<name>A0A8H7IRA4_9PEZI</name>
<dbReference type="GO" id="GO:0016740">
    <property type="term" value="F:transferase activity"/>
    <property type="evidence" value="ECO:0007669"/>
    <property type="project" value="UniProtKB-KW"/>
</dbReference>
<keyword evidence="2" id="KW-0472">Membrane</keyword>